<protein>
    <recommendedName>
        <fullName evidence="3">Spaetzle domain-containing protein</fullName>
    </recommendedName>
</protein>
<dbReference type="Proteomes" id="UP000076502">
    <property type="component" value="Unassembled WGS sequence"/>
</dbReference>
<evidence type="ECO:0008006" key="3">
    <source>
        <dbReference type="Google" id="ProtNLM"/>
    </source>
</evidence>
<reference evidence="1 2" key="1">
    <citation type="submission" date="2015-07" db="EMBL/GenBank/DDBJ databases">
        <title>The genome of Dufourea novaeangliae.</title>
        <authorList>
            <person name="Pan H."/>
            <person name="Kapheim K."/>
        </authorList>
    </citation>
    <scope>NUCLEOTIDE SEQUENCE [LARGE SCALE GENOMIC DNA]</scope>
    <source>
        <strain evidence="1">0120121106</strain>
        <tissue evidence="1">Whole body</tissue>
    </source>
</reference>
<gene>
    <name evidence="1" type="ORF">WN55_05318</name>
</gene>
<accession>A0A154NY07</accession>
<name>A0A154NY07_DUFNO</name>
<evidence type="ECO:0000313" key="1">
    <source>
        <dbReference type="EMBL" id="KZC04503.1"/>
    </source>
</evidence>
<keyword evidence="2" id="KW-1185">Reference proteome</keyword>
<evidence type="ECO:0000313" key="2">
    <source>
        <dbReference type="Proteomes" id="UP000076502"/>
    </source>
</evidence>
<dbReference type="OrthoDB" id="6328726at2759"/>
<proteinExistence type="predicted"/>
<dbReference type="AlphaFoldDB" id="A0A154NY07"/>
<dbReference type="EMBL" id="KQ434781">
    <property type="protein sequence ID" value="KZC04503.1"/>
    <property type="molecule type" value="Genomic_DNA"/>
</dbReference>
<organism evidence="1 2">
    <name type="scientific">Dufourea novaeangliae</name>
    <name type="common">Sweat bee</name>
    <dbReference type="NCBI Taxonomy" id="178035"/>
    <lineage>
        <taxon>Eukaryota</taxon>
        <taxon>Metazoa</taxon>
        <taxon>Ecdysozoa</taxon>
        <taxon>Arthropoda</taxon>
        <taxon>Hexapoda</taxon>
        <taxon>Insecta</taxon>
        <taxon>Pterygota</taxon>
        <taxon>Neoptera</taxon>
        <taxon>Endopterygota</taxon>
        <taxon>Hymenoptera</taxon>
        <taxon>Apocrita</taxon>
        <taxon>Aculeata</taxon>
        <taxon>Apoidea</taxon>
        <taxon>Anthophila</taxon>
        <taxon>Halictidae</taxon>
        <taxon>Rophitinae</taxon>
        <taxon>Dufourea</taxon>
    </lineage>
</organism>
<sequence>MLNWGVKMEISKPNLFAGMVYAAHDAYRFMKKIDNDYENSCMLRTYNDPKTIHPQRQRLPLARDVSYPDEYYDDDLKQKQAEEQPLDRNSRNSLLSVLYPSQTPEYYNLCETVTRKVQLVDSEYEYQPPIYQEVYCKNYPIRGDSQTTVNSLKQECVYPGSQCVQKWRTLVLVKRPWGSECWEPYTKEIASGCECMWEKPSLGDIAEHY</sequence>